<comment type="caution">
    <text evidence="6">The sequence shown here is derived from an EMBL/GenBank/DDBJ whole genome shotgun (WGS) entry which is preliminary data.</text>
</comment>
<evidence type="ECO:0000256" key="3">
    <source>
        <dbReference type="ARBA" id="ARBA00022695"/>
    </source>
</evidence>
<keyword evidence="2" id="KW-0808">Transferase</keyword>
<comment type="catalytic activity">
    <reaction evidence="4">
        <text>apo-[citrate lyase ACP] + 2'-(5''-triphospho-alpha-D-ribosyl)-3'-dephospho-CoA = holo-[citrate lyase ACP] + diphosphate</text>
        <dbReference type="Rhea" id="RHEA:16333"/>
        <dbReference type="Rhea" id="RHEA-COMP:10157"/>
        <dbReference type="Rhea" id="RHEA-COMP:10158"/>
        <dbReference type="ChEBI" id="CHEBI:29999"/>
        <dbReference type="ChEBI" id="CHEBI:33019"/>
        <dbReference type="ChEBI" id="CHEBI:61378"/>
        <dbReference type="ChEBI" id="CHEBI:82683"/>
        <dbReference type="EC" id="2.7.7.61"/>
    </reaction>
</comment>
<dbReference type="Pfam" id="PF03802">
    <property type="entry name" value="CitX"/>
    <property type="match status" value="1"/>
</dbReference>
<evidence type="ECO:0000256" key="4">
    <source>
        <dbReference type="ARBA" id="ARBA00048574"/>
    </source>
</evidence>
<protein>
    <recommendedName>
        <fullName evidence="1">citrate lyase holo-[acyl-carrier protein] synthase</fullName>
        <ecNumber evidence="1">2.7.7.61</ecNumber>
    </recommendedName>
</protein>
<dbReference type="EC" id="2.7.7.61" evidence="1"/>
<evidence type="ECO:0000313" key="7">
    <source>
        <dbReference type="Proteomes" id="UP000004367"/>
    </source>
</evidence>
<accession>H5UQT6</accession>
<keyword evidence="3" id="KW-0548">Nucleotidyltransferase</keyword>
<feature type="region of interest" description="Disordered" evidence="5">
    <location>
        <begin position="1"/>
        <end position="38"/>
    </location>
</feature>
<sequence>MIDTAVEPSNPPPAQMPSRPAAQVGASPAAVPTHGPADVTPVLAARDARVERQRELAREFVIDAAESAGSATTPAALASLTLVVPGPDKNPAWAVEVFDAAVRCTIDAVGAENARHVETHETIAGPQGYLVLAGPPHAVKRRLVEVEDTHPWGRLFDLDVVIDGVPVSRAEIGAPPRRCLVCDGPAAPCARSRAHDLPTLASAIAEVLA</sequence>
<dbReference type="STRING" id="1089455.MOPEL_060_00100"/>
<dbReference type="InterPro" id="IPR005551">
    <property type="entry name" value="CitX"/>
</dbReference>
<dbReference type="NCBIfam" id="TIGR03124">
    <property type="entry name" value="citrate_citX"/>
    <property type="match status" value="1"/>
</dbReference>
<dbReference type="EMBL" id="BAFE01000043">
    <property type="protein sequence ID" value="GAB48094.1"/>
    <property type="molecule type" value="Genomic_DNA"/>
</dbReference>
<dbReference type="AlphaFoldDB" id="H5UQT6"/>
<organism evidence="6 7">
    <name type="scientific">Mobilicoccus pelagius NBRC 104925</name>
    <dbReference type="NCBI Taxonomy" id="1089455"/>
    <lineage>
        <taxon>Bacteria</taxon>
        <taxon>Bacillati</taxon>
        <taxon>Actinomycetota</taxon>
        <taxon>Actinomycetes</taxon>
        <taxon>Micrococcales</taxon>
        <taxon>Dermatophilaceae</taxon>
        <taxon>Mobilicoccus</taxon>
    </lineage>
</organism>
<reference evidence="6 7" key="1">
    <citation type="submission" date="2012-02" db="EMBL/GenBank/DDBJ databases">
        <title>Whole genome shotgun sequence of Mobilicoccus pelagius NBRC 104925.</title>
        <authorList>
            <person name="Yoshida Y."/>
            <person name="Hosoyama A."/>
            <person name="Tsuchikane K."/>
            <person name="Katsumata H."/>
            <person name="Yamazaki S."/>
            <person name="Fujita N."/>
        </authorList>
    </citation>
    <scope>NUCLEOTIDE SEQUENCE [LARGE SCALE GENOMIC DNA]</scope>
    <source>
        <strain evidence="6 7">NBRC 104925</strain>
    </source>
</reference>
<proteinExistence type="predicted"/>
<gene>
    <name evidence="6" type="primary">citX</name>
    <name evidence="6" type="ORF">MOPEL_060_00100</name>
</gene>
<evidence type="ECO:0000256" key="1">
    <source>
        <dbReference type="ARBA" id="ARBA00012524"/>
    </source>
</evidence>
<dbReference type="GO" id="GO:0016829">
    <property type="term" value="F:lyase activity"/>
    <property type="evidence" value="ECO:0007669"/>
    <property type="project" value="UniProtKB-KW"/>
</dbReference>
<dbReference type="GO" id="GO:0050519">
    <property type="term" value="F:holo-citrate lyase synthase activity"/>
    <property type="evidence" value="ECO:0007669"/>
    <property type="project" value="UniProtKB-EC"/>
</dbReference>
<dbReference type="GO" id="GO:0051191">
    <property type="term" value="P:prosthetic group biosynthetic process"/>
    <property type="evidence" value="ECO:0007669"/>
    <property type="project" value="InterPro"/>
</dbReference>
<keyword evidence="7" id="KW-1185">Reference proteome</keyword>
<evidence type="ECO:0000313" key="6">
    <source>
        <dbReference type="EMBL" id="GAB48094.1"/>
    </source>
</evidence>
<evidence type="ECO:0000256" key="2">
    <source>
        <dbReference type="ARBA" id="ARBA00022679"/>
    </source>
</evidence>
<dbReference type="Proteomes" id="UP000004367">
    <property type="component" value="Unassembled WGS sequence"/>
</dbReference>
<evidence type="ECO:0000256" key="5">
    <source>
        <dbReference type="SAM" id="MobiDB-lite"/>
    </source>
</evidence>
<name>H5UQT6_9MICO</name>
<dbReference type="eggNOG" id="COG3697">
    <property type="taxonomic scope" value="Bacteria"/>
</dbReference>
<dbReference type="OrthoDB" id="114886at2"/>
<keyword evidence="6" id="KW-0456">Lyase</keyword>